<dbReference type="PANTHER" id="PTHR48081:SF8">
    <property type="entry name" value="ALPHA_BETA HYDROLASE FOLD-3 DOMAIN-CONTAINING PROTEIN-RELATED"/>
    <property type="match status" value="1"/>
</dbReference>
<feature type="domain" description="Alpha/beta hydrolase fold-3" evidence="3">
    <location>
        <begin position="143"/>
        <end position="349"/>
    </location>
</feature>
<dbReference type="SUPFAM" id="SSF53474">
    <property type="entry name" value="alpha/beta-Hydrolases"/>
    <property type="match status" value="1"/>
</dbReference>
<dbReference type="Gene3D" id="3.40.50.1820">
    <property type="entry name" value="alpha/beta hydrolase"/>
    <property type="match status" value="1"/>
</dbReference>
<accession>A0ABS3TD31</accession>
<organism evidence="4 5">
    <name type="scientific">Hymenobacter defluvii</name>
    <dbReference type="NCBI Taxonomy" id="2054411"/>
    <lineage>
        <taxon>Bacteria</taxon>
        <taxon>Pseudomonadati</taxon>
        <taxon>Bacteroidota</taxon>
        <taxon>Cytophagia</taxon>
        <taxon>Cytophagales</taxon>
        <taxon>Hymenobacteraceae</taxon>
        <taxon>Hymenobacter</taxon>
    </lineage>
</organism>
<comment type="caution">
    <text evidence="4">The sequence shown here is derived from an EMBL/GenBank/DDBJ whole genome shotgun (WGS) entry which is preliminary data.</text>
</comment>
<evidence type="ECO:0000313" key="4">
    <source>
        <dbReference type="EMBL" id="MBO3271567.1"/>
    </source>
</evidence>
<dbReference type="EMBL" id="JAGETX010000006">
    <property type="protein sequence ID" value="MBO3271567.1"/>
    <property type="molecule type" value="Genomic_DNA"/>
</dbReference>
<gene>
    <name evidence="4" type="ORF">J4D97_12965</name>
</gene>
<evidence type="ECO:0000256" key="2">
    <source>
        <dbReference type="SAM" id="MobiDB-lite"/>
    </source>
</evidence>
<sequence>MNNHLSSLTTARTWSRRVVSALFLAGVLAGATSCNDDSDSDSSGIKPAGPKPEWGPTIHPEMQTVIEKLDQLSNGVALTSLTPQQARMAPSATDAAMAVMRDYNIPAPVSQVDTTGQRIPVSGGTIRVRIYRPKNMTGTLPAIVYYHGGGWVIANLNTYDPSARALSEQTGAVVVSVAYRQAPEFKFPTAHNDSFAAYRWVRDNATTLNINAQRIAVAGESAGGNLAGAVCLMARDASVPLPVHQLLVYPIARYDMNTPSYTQYANAKPLSKPLMQWFYDKYLTSSADGTNPLISLVNATNLGGLPPATVINAEIDPLQSEGQEYASKLKAAGVSVTSKVYEGVTHEFFGMATVVPEAREAQALAASELKKSLQ</sequence>
<dbReference type="Proteomes" id="UP000670527">
    <property type="component" value="Unassembled WGS sequence"/>
</dbReference>
<dbReference type="InterPro" id="IPR013094">
    <property type="entry name" value="AB_hydrolase_3"/>
</dbReference>
<proteinExistence type="predicted"/>
<keyword evidence="5" id="KW-1185">Reference proteome</keyword>
<dbReference type="PANTHER" id="PTHR48081">
    <property type="entry name" value="AB HYDROLASE SUPERFAMILY PROTEIN C4A8.06C"/>
    <property type="match status" value="1"/>
</dbReference>
<protein>
    <submittedName>
        <fullName evidence="4">Alpha/beta hydrolase</fullName>
    </submittedName>
</protein>
<evidence type="ECO:0000256" key="1">
    <source>
        <dbReference type="ARBA" id="ARBA00022801"/>
    </source>
</evidence>
<name>A0ABS3TD31_9BACT</name>
<feature type="region of interest" description="Disordered" evidence="2">
    <location>
        <begin position="33"/>
        <end position="57"/>
    </location>
</feature>
<dbReference type="GO" id="GO:0016787">
    <property type="term" value="F:hydrolase activity"/>
    <property type="evidence" value="ECO:0007669"/>
    <property type="project" value="UniProtKB-KW"/>
</dbReference>
<dbReference type="Pfam" id="PF07859">
    <property type="entry name" value="Abhydrolase_3"/>
    <property type="match status" value="1"/>
</dbReference>
<dbReference type="InterPro" id="IPR029058">
    <property type="entry name" value="AB_hydrolase_fold"/>
</dbReference>
<keyword evidence="1 4" id="KW-0378">Hydrolase</keyword>
<dbReference type="InterPro" id="IPR050300">
    <property type="entry name" value="GDXG_lipolytic_enzyme"/>
</dbReference>
<reference evidence="4 5" key="1">
    <citation type="submission" date="2021-03" db="EMBL/GenBank/DDBJ databases">
        <authorList>
            <person name="Kim M.K."/>
        </authorList>
    </citation>
    <scope>NUCLEOTIDE SEQUENCE [LARGE SCALE GENOMIC DNA]</scope>
    <source>
        <strain evidence="4 5">BT507</strain>
    </source>
</reference>
<evidence type="ECO:0000313" key="5">
    <source>
        <dbReference type="Proteomes" id="UP000670527"/>
    </source>
</evidence>
<evidence type="ECO:0000259" key="3">
    <source>
        <dbReference type="Pfam" id="PF07859"/>
    </source>
</evidence>